<evidence type="ECO:0000313" key="2">
    <source>
        <dbReference type="EMBL" id="EET05919.1"/>
    </source>
</evidence>
<feature type="compositionally biased region" description="Polar residues" evidence="1">
    <location>
        <begin position="1"/>
        <end position="19"/>
    </location>
</feature>
<dbReference type="HOGENOM" id="CLU_2536159_0_0_4"/>
<protein>
    <submittedName>
        <fullName evidence="2">Ttbk1 protein</fullName>
    </submittedName>
</protein>
<dbReference type="Proteomes" id="UP000001812">
    <property type="component" value="Chromosome II"/>
</dbReference>
<dbReference type="EMBL" id="CM000833">
    <property type="protein sequence ID" value="EET05919.1"/>
    <property type="molecule type" value="Genomic_DNA"/>
</dbReference>
<dbReference type="AlphaFoldDB" id="A0A0E1W0I7"/>
<name>A0A0E1W0I7_BURPE</name>
<reference evidence="2" key="1">
    <citation type="submission" date="2009-05" db="EMBL/GenBank/DDBJ databases">
        <authorList>
            <person name="Harkins D.M."/>
            <person name="DeShazer D."/>
            <person name="Woods D.E."/>
            <person name="Brinkac L.M."/>
            <person name="Brown K.A."/>
            <person name="Hung G.C."/>
            <person name="Tuanyok A."/>
            <person name="Zhang B."/>
            <person name="Nierman W.C."/>
        </authorList>
    </citation>
    <scope>NUCLEOTIDE SEQUENCE [LARGE SCALE GENOMIC DNA]</scope>
    <source>
        <strain evidence="2">1710a</strain>
    </source>
</reference>
<evidence type="ECO:0000256" key="1">
    <source>
        <dbReference type="SAM" id="MobiDB-lite"/>
    </source>
</evidence>
<organism evidence="2">
    <name type="scientific">Burkholderia pseudomallei 1710a</name>
    <dbReference type="NCBI Taxonomy" id="320371"/>
    <lineage>
        <taxon>Bacteria</taxon>
        <taxon>Pseudomonadati</taxon>
        <taxon>Pseudomonadota</taxon>
        <taxon>Betaproteobacteria</taxon>
        <taxon>Burkholderiales</taxon>
        <taxon>Burkholderiaceae</taxon>
        <taxon>Burkholderia</taxon>
        <taxon>pseudomallei group</taxon>
    </lineage>
</organism>
<sequence length="83" mass="8558">MGSGTAQDTAARPPNSQHSAFGLAAASSPIRNGAAKRSFATPFMISRGSPSPSQAARCCMHRAMLRAFAQPAADQSPRSDKPG</sequence>
<dbReference type="RefSeq" id="WP_004529561.1">
    <property type="nucleotide sequence ID" value="NZ_CM000833.1"/>
</dbReference>
<gene>
    <name evidence="2" type="ORF">BURPS1710A_A2494</name>
</gene>
<accession>A0A0E1W0I7</accession>
<feature type="region of interest" description="Disordered" evidence="1">
    <location>
        <begin position="1"/>
        <end position="24"/>
    </location>
</feature>
<proteinExistence type="predicted"/>